<protein>
    <recommendedName>
        <fullName evidence="4">Sulfotransferase family protein</fullName>
    </recommendedName>
</protein>
<dbReference type="GO" id="GO:0008476">
    <property type="term" value="F:protein-tyrosine sulfotransferase activity"/>
    <property type="evidence" value="ECO:0007669"/>
    <property type="project" value="InterPro"/>
</dbReference>
<sequence length="497" mass="54109">MDIHRKSDSEQAAVLGLVDGLRPAIERHDRAEVVGIIAKLLALRAPMGEQWLALAKLAGDRGEITSARAALELFVDFSGRSAMALYQQAAVLAQLGLWNDARAILSALPAGQPEPAALAHSSGTAALAVGDTAEARRMLEEATRLRPASGPTWHSLSTMIDYVQEPQEADRLLAAERQMAFASQTDFGIYLYALGKMHADRGEHERAFAAFSRGARLTRPAGGYDPDRDSRIARDAIDGYDPRRMAQIAAQQGEPTGRTIFVTGLPRSGTTLVEQILTAHSEVADGGEINRLGLLASDMGGNSFEALERHVAREGAPALARLWDHWLAERFGAQGRIVDKTIGTSRLLGIAASLLPQAPLVWLRRDPLDCAWSCFRTRFNGSYPWSHDLEDIAHHFALEDALLRQWQDLLGDRLLVMDYETLVSEPATAIARLLAHCDLAPESQAFAPHENRHVVATSSVMQVRQPISRSAIGSAQPYAQFLTPFSDAYYGKGAPSS</sequence>
<keyword evidence="3" id="KW-1185">Reference proteome</keyword>
<evidence type="ECO:0000256" key="1">
    <source>
        <dbReference type="ARBA" id="ARBA00022679"/>
    </source>
</evidence>
<name>A0A844ZNJ4_9SPHN</name>
<dbReference type="EMBL" id="WTYY01000005">
    <property type="protein sequence ID" value="MXO89114.1"/>
    <property type="molecule type" value="Genomic_DNA"/>
</dbReference>
<comment type="caution">
    <text evidence="2">The sequence shown here is derived from an EMBL/GenBank/DDBJ whole genome shotgun (WGS) entry which is preliminary data.</text>
</comment>
<evidence type="ECO:0008006" key="4">
    <source>
        <dbReference type="Google" id="ProtNLM"/>
    </source>
</evidence>
<dbReference type="PANTHER" id="PTHR12788:SF10">
    <property type="entry name" value="PROTEIN-TYROSINE SULFOTRANSFERASE"/>
    <property type="match status" value="1"/>
</dbReference>
<accession>A0A844ZNJ4</accession>
<dbReference type="InterPro" id="IPR011990">
    <property type="entry name" value="TPR-like_helical_dom_sf"/>
</dbReference>
<evidence type="ECO:0000313" key="2">
    <source>
        <dbReference type="EMBL" id="MXO89114.1"/>
    </source>
</evidence>
<organism evidence="2 3">
    <name type="scientific">Alteraurantiacibacter aestuarii</name>
    <dbReference type="NCBI Taxonomy" id="650004"/>
    <lineage>
        <taxon>Bacteria</taxon>
        <taxon>Pseudomonadati</taxon>
        <taxon>Pseudomonadota</taxon>
        <taxon>Alphaproteobacteria</taxon>
        <taxon>Sphingomonadales</taxon>
        <taxon>Erythrobacteraceae</taxon>
        <taxon>Alteraurantiacibacter</taxon>
    </lineage>
</organism>
<dbReference type="SUPFAM" id="SSF52540">
    <property type="entry name" value="P-loop containing nucleoside triphosphate hydrolases"/>
    <property type="match status" value="1"/>
</dbReference>
<gene>
    <name evidence="2" type="ORF">GRI32_10215</name>
</gene>
<evidence type="ECO:0000313" key="3">
    <source>
        <dbReference type="Proteomes" id="UP000435243"/>
    </source>
</evidence>
<reference evidence="2 3" key="1">
    <citation type="submission" date="2019-12" db="EMBL/GenBank/DDBJ databases">
        <title>Genomic-based taxomic classification of the family Erythrobacteraceae.</title>
        <authorList>
            <person name="Xu L."/>
        </authorList>
    </citation>
    <scope>NUCLEOTIDE SEQUENCE [LARGE SCALE GENOMIC DNA]</scope>
    <source>
        <strain evidence="2 3">JCM 16339</strain>
    </source>
</reference>
<proteinExistence type="predicted"/>
<keyword evidence="1" id="KW-0808">Transferase</keyword>
<dbReference type="Gene3D" id="3.40.50.300">
    <property type="entry name" value="P-loop containing nucleotide triphosphate hydrolases"/>
    <property type="match status" value="1"/>
</dbReference>
<dbReference type="AlphaFoldDB" id="A0A844ZNJ4"/>
<dbReference type="SUPFAM" id="SSF48452">
    <property type="entry name" value="TPR-like"/>
    <property type="match status" value="1"/>
</dbReference>
<dbReference type="Pfam" id="PF13469">
    <property type="entry name" value="Sulfotransfer_3"/>
    <property type="match status" value="1"/>
</dbReference>
<dbReference type="InterPro" id="IPR026634">
    <property type="entry name" value="TPST-like"/>
</dbReference>
<dbReference type="OrthoDB" id="9800698at2"/>
<dbReference type="Proteomes" id="UP000435243">
    <property type="component" value="Unassembled WGS sequence"/>
</dbReference>
<dbReference type="RefSeq" id="WP_160591912.1">
    <property type="nucleotide sequence ID" value="NZ_BAAAFP010000001.1"/>
</dbReference>
<dbReference type="Gene3D" id="1.25.40.10">
    <property type="entry name" value="Tetratricopeptide repeat domain"/>
    <property type="match status" value="1"/>
</dbReference>
<dbReference type="InterPro" id="IPR027417">
    <property type="entry name" value="P-loop_NTPase"/>
</dbReference>
<dbReference type="PANTHER" id="PTHR12788">
    <property type="entry name" value="PROTEIN-TYROSINE SULFOTRANSFERASE 2"/>
    <property type="match status" value="1"/>
</dbReference>